<accession>X0S801</accession>
<organism evidence="1">
    <name type="scientific">marine sediment metagenome</name>
    <dbReference type="NCBI Taxonomy" id="412755"/>
    <lineage>
        <taxon>unclassified sequences</taxon>
        <taxon>metagenomes</taxon>
        <taxon>ecological metagenomes</taxon>
    </lineage>
</organism>
<reference evidence="1" key="1">
    <citation type="journal article" date="2014" name="Front. Microbiol.">
        <title>High frequency of phylogenetically diverse reductive dehalogenase-homologous genes in deep subseafloor sedimentary metagenomes.</title>
        <authorList>
            <person name="Kawai M."/>
            <person name="Futagami T."/>
            <person name="Toyoda A."/>
            <person name="Takaki Y."/>
            <person name="Nishi S."/>
            <person name="Hori S."/>
            <person name="Arai W."/>
            <person name="Tsubouchi T."/>
            <person name="Morono Y."/>
            <person name="Uchiyama I."/>
            <person name="Ito T."/>
            <person name="Fujiyama A."/>
            <person name="Inagaki F."/>
            <person name="Takami H."/>
        </authorList>
    </citation>
    <scope>NUCLEOTIDE SEQUENCE</scope>
    <source>
        <strain evidence="1">Expedition CK06-06</strain>
    </source>
</reference>
<gene>
    <name evidence="1" type="ORF">S01H1_00228</name>
</gene>
<dbReference type="AlphaFoldDB" id="X0S801"/>
<proteinExistence type="predicted"/>
<evidence type="ECO:0000313" key="1">
    <source>
        <dbReference type="EMBL" id="GAF71346.1"/>
    </source>
</evidence>
<protein>
    <submittedName>
        <fullName evidence="1">Uncharacterized protein</fullName>
    </submittedName>
</protein>
<sequence>MAEATNEWYPRNPGVAQLLQTDVDDIQVNRCFVAHLHWTAVQSATKAVDDIIAAVTCTGVQQVITTGITNPSCCRNLTVTAAGTGGDVGAIQVTIVGTDYNDEVITEVMPIFVVDTPATKTGLKAFKTVTSITLPAHDGTGATTSVGTQDTFGLPFKRRVMGIGDMFLGVNRNTGTPTIKFSATSLANNTLKTAGAVNGTSQDVFLFVAPDYP</sequence>
<dbReference type="EMBL" id="BARS01000074">
    <property type="protein sequence ID" value="GAF71346.1"/>
    <property type="molecule type" value="Genomic_DNA"/>
</dbReference>
<name>X0S801_9ZZZZ</name>
<comment type="caution">
    <text evidence="1">The sequence shown here is derived from an EMBL/GenBank/DDBJ whole genome shotgun (WGS) entry which is preliminary data.</text>
</comment>